<keyword evidence="3 5" id="KW-0687">Ribonucleoprotein</keyword>
<dbReference type="Pfam" id="PF00830">
    <property type="entry name" value="Ribosomal_L28"/>
    <property type="match status" value="1"/>
</dbReference>
<dbReference type="InterPro" id="IPR050096">
    <property type="entry name" value="Bacterial_rp_bL28"/>
</dbReference>
<dbReference type="InterPro" id="IPR001383">
    <property type="entry name" value="Ribosomal_bL28_bact-type"/>
</dbReference>
<dbReference type="NCBIfam" id="TIGR00009">
    <property type="entry name" value="L28"/>
    <property type="match status" value="1"/>
</dbReference>
<evidence type="ECO:0000313" key="7">
    <source>
        <dbReference type="Proteomes" id="UP000229385"/>
    </source>
</evidence>
<proteinExistence type="inferred from homology"/>
<evidence type="ECO:0000256" key="5">
    <source>
        <dbReference type="HAMAP-Rule" id="MF_00373"/>
    </source>
</evidence>
<reference evidence="7" key="1">
    <citation type="submission" date="2017-09" db="EMBL/GenBank/DDBJ databases">
        <title>Depth-based differentiation of microbial function through sediment-hosted aquifers and enrichment of novel symbionts in the deep terrestrial subsurface.</title>
        <authorList>
            <person name="Probst A.J."/>
            <person name="Ladd B."/>
            <person name="Jarett J.K."/>
            <person name="Geller-Mcgrath D.E."/>
            <person name="Sieber C.M.K."/>
            <person name="Emerson J.B."/>
            <person name="Anantharaman K."/>
            <person name="Thomas B.C."/>
            <person name="Malmstrom R."/>
            <person name="Stieglmeier M."/>
            <person name="Klingl A."/>
            <person name="Woyke T."/>
            <person name="Ryan C.M."/>
            <person name="Banfield J.F."/>
        </authorList>
    </citation>
    <scope>NUCLEOTIDE SEQUENCE [LARGE SCALE GENOMIC DNA]</scope>
</reference>
<gene>
    <name evidence="5 6" type="primary">rpmB</name>
    <name evidence="6" type="ORF">CO174_03225</name>
</gene>
<dbReference type="AlphaFoldDB" id="A0A2M7XC47"/>
<dbReference type="InterPro" id="IPR034704">
    <property type="entry name" value="Ribosomal_bL28/bL31-like_sf"/>
</dbReference>
<evidence type="ECO:0000256" key="1">
    <source>
        <dbReference type="ARBA" id="ARBA00008760"/>
    </source>
</evidence>
<protein>
    <recommendedName>
        <fullName evidence="4 5">Large ribosomal subunit protein bL28</fullName>
    </recommendedName>
</protein>
<dbReference type="PANTHER" id="PTHR39080:SF1">
    <property type="entry name" value="LARGE RIBOSOMAL SUBUNIT PROTEIN BL28A"/>
    <property type="match status" value="1"/>
</dbReference>
<dbReference type="SUPFAM" id="SSF143800">
    <property type="entry name" value="L28p-like"/>
    <property type="match status" value="1"/>
</dbReference>
<dbReference type="PANTHER" id="PTHR39080">
    <property type="entry name" value="50S RIBOSOMAL PROTEIN L28"/>
    <property type="match status" value="1"/>
</dbReference>
<evidence type="ECO:0000256" key="2">
    <source>
        <dbReference type="ARBA" id="ARBA00022980"/>
    </source>
</evidence>
<sequence length="82" mass="9204">MSKSCIVTGKQTISGFNVSHAKNRTKRKLRANLQKKRLLNPATGRMVTVCISTRGLRTLKKWGKEGKMYNLTKLNQEGTLAI</sequence>
<dbReference type="InterPro" id="IPR037147">
    <property type="entry name" value="Ribosomal_bL28_sf"/>
</dbReference>
<dbReference type="InterPro" id="IPR026569">
    <property type="entry name" value="Ribosomal_bL28"/>
</dbReference>
<dbReference type="GO" id="GO:0003735">
    <property type="term" value="F:structural constituent of ribosome"/>
    <property type="evidence" value="ECO:0007669"/>
    <property type="project" value="InterPro"/>
</dbReference>
<dbReference type="GO" id="GO:0006412">
    <property type="term" value="P:translation"/>
    <property type="evidence" value="ECO:0007669"/>
    <property type="project" value="UniProtKB-UniRule"/>
</dbReference>
<accession>A0A2M7XC47</accession>
<evidence type="ECO:0000256" key="4">
    <source>
        <dbReference type="ARBA" id="ARBA00035174"/>
    </source>
</evidence>
<name>A0A2M7XC47_9BACT</name>
<keyword evidence="2 5" id="KW-0689">Ribosomal protein</keyword>
<evidence type="ECO:0000256" key="3">
    <source>
        <dbReference type="ARBA" id="ARBA00023274"/>
    </source>
</evidence>
<dbReference type="EMBL" id="PFWU01000038">
    <property type="protein sequence ID" value="PJA45434.1"/>
    <property type="molecule type" value="Genomic_DNA"/>
</dbReference>
<organism evidence="6 7">
    <name type="scientific">Candidatus Uhrbacteria bacterium CG_4_9_14_3_um_filter_50_9</name>
    <dbReference type="NCBI Taxonomy" id="1975035"/>
    <lineage>
        <taxon>Bacteria</taxon>
        <taxon>Candidatus Uhriibacteriota</taxon>
    </lineage>
</organism>
<evidence type="ECO:0000313" key="6">
    <source>
        <dbReference type="EMBL" id="PJA45434.1"/>
    </source>
</evidence>
<comment type="caution">
    <text evidence="6">The sequence shown here is derived from an EMBL/GenBank/DDBJ whole genome shotgun (WGS) entry which is preliminary data.</text>
</comment>
<dbReference type="Gene3D" id="2.30.170.40">
    <property type="entry name" value="Ribosomal protein L28/L24"/>
    <property type="match status" value="1"/>
</dbReference>
<dbReference type="HAMAP" id="MF_00373">
    <property type="entry name" value="Ribosomal_bL28"/>
    <property type="match status" value="1"/>
</dbReference>
<dbReference type="GO" id="GO:1990904">
    <property type="term" value="C:ribonucleoprotein complex"/>
    <property type="evidence" value="ECO:0007669"/>
    <property type="project" value="UniProtKB-KW"/>
</dbReference>
<comment type="similarity">
    <text evidence="1 5">Belongs to the bacterial ribosomal protein bL28 family.</text>
</comment>
<dbReference type="GO" id="GO:0005840">
    <property type="term" value="C:ribosome"/>
    <property type="evidence" value="ECO:0007669"/>
    <property type="project" value="UniProtKB-KW"/>
</dbReference>
<dbReference type="Proteomes" id="UP000229385">
    <property type="component" value="Unassembled WGS sequence"/>
</dbReference>